<feature type="transmembrane region" description="Helical" evidence="1">
    <location>
        <begin position="61"/>
        <end position="81"/>
    </location>
</feature>
<reference evidence="4 5" key="1">
    <citation type="journal article" date="2015" name="BMC Genomics">
        <title>Genome mining reveals unlocked bioactive potential of marine Gram-negative bacteria.</title>
        <authorList>
            <person name="Machado H."/>
            <person name="Sonnenschein E.C."/>
            <person name="Melchiorsen J."/>
            <person name="Gram L."/>
        </authorList>
    </citation>
    <scope>NUCLEOTIDE SEQUENCE [LARGE SCALE GENOMIC DNA]</scope>
    <source>
        <strain evidence="4 5">S2757</strain>
    </source>
</reference>
<dbReference type="PROSITE" id="PS50883">
    <property type="entry name" value="EAL"/>
    <property type="match status" value="1"/>
</dbReference>
<dbReference type="STRING" id="579748.TW81_17800"/>
<evidence type="ECO:0000313" key="4">
    <source>
        <dbReference type="EMBL" id="KJY81563.1"/>
    </source>
</evidence>
<dbReference type="InterPro" id="IPR043128">
    <property type="entry name" value="Rev_trsase/Diguanyl_cyclase"/>
</dbReference>
<comment type="caution">
    <text evidence="4">The sequence shown here is derived from an EMBL/GenBank/DDBJ whole genome shotgun (WGS) entry which is preliminary data.</text>
</comment>
<feature type="transmembrane region" description="Helical" evidence="1">
    <location>
        <begin position="12"/>
        <end position="30"/>
    </location>
</feature>
<dbReference type="Proteomes" id="UP000033673">
    <property type="component" value="Unassembled WGS sequence"/>
</dbReference>
<dbReference type="RefSeq" id="WP_045957090.1">
    <property type="nucleotide sequence ID" value="NZ_JXXV01000036.1"/>
</dbReference>
<evidence type="ECO:0000313" key="5">
    <source>
        <dbReference type="Proteomes" id="UP000033673"/>
    </source>
</evidence>
<dbReference type="PROSITE" id="PS50887">
    <property type="entry name" value="GGDEF"/>
    <property type="match status" value="1"/>
</dbReference>
<name>A0A0F4NFE0_9VIBR</name>
<feature type="transmembrane region" description="Helical" evidence="1">
    <location>
        <begin position="87"/>
        <end position="116"/>
    </location>
</feature>
<keyword evidence="1" id="KW-0812">Transmembrane</keyword>
<accession>A0A0F4NFE0</accession>
<dbReference type="SUPFAM" id="SSF141868">
    <property type="entry name" value="EAL domain-like"/>
    <property type="match status" value="1"/>
</dbReference>
<dbReference type="Pfam" id="PF00563">
    <property type="entry name" value="EAL"/>
    <property type="match status" value="1"/>
</dbReference>
<keyword evidence="1" id="KW-0472">Membrane</keyword>
<dbReference type="InterPro" id="IPR050706">
    <property type="entry name" value="Cyclic-di-GMP_PDE-like"/>
</dbReference>
<dbReference type="EMBL" id="JXXV01000036">
    <property type="protein sequence ID" value="KJY81563.1"/>
    <property type="molecule type" value="Genomic_DNA"/>
</dbReference>
<sequence>MQTEKVFKIAHVGLRLFFFISIAIISHALLTEYQSVRWLYLLFPVLLTAAYLATNLNIKKYSAILSLVVLFAGCLIEPWELDAIEESFLMLPLCYIILFPGSLWPIAVGFLLVASYLIDLPPEEFSEFFEDAVEVVFITIFATVMTYFQQIAKVQSYRYKKASLTDHLTKVPNRKSFFARLKLVEKEEPKEGEEYAVIQIGLDSLKGVNDNLGYGYGDELLKNFAQHIKSVVAQDGEVYRLGGDELVILIPCRDTDLYPLTRIIEDLEGDYDSVCHIHSTSHSLRYCGGVALLKDAHHNVKVWGKNADAAVAKAKHHRDGKIYWYDDELMDATIRLHQVEVELEFALERAQFYLEYQPKLDVNSGALVGAEALIRWRHPDLGVVPPNDFIAIAEKTAQIIPIGRWVLQQAIQEAAIWYQRGNNVVVSVNVSSVQFCHDDIYPYIEQTLKQFALPAQYLQLEITETVLMEKHSKVAEVCAKLRQMGVSVAIDDFGVEYSSLNYLKQLPIDVLKIDKSFIDDCVENKTDHMIVRTIIQMGQNLGKTVIAEGVETEQQLAILHQEQCHHFQGYLFSKPLPASEFRVLLPHT</sequence>
<dbReference type="SMART" id="SM00267">
    <property type="entry name" value="GGDEF"/>
    <property type="match status" value="1"/>
</dbReference>
<dbReference type="OrthoDB" id="1316910at2"/>
<dbReference type="PANTHER" id="PTHR33121:SF71">
    <property type="entry name" value="OXYGEN SENSOR PROTEIN DOSP"/>
    <property type="match status" value="1"/>
</dbReference>
<dbReference type="NCBIfam" id="TIGR00254">
    <property type="entry name" value="GGDEF"/>
    <property type="match status" value="1"/>
</dbReference>
<feature type="transmembrane region" description="Helical" evidence="1">
    <location>
        <begin position="36"/>
        <end position="54"/>
    </location>
</feature>
<dbReference type="SUPFAM" id="SSF55073">
    <property type="entry name" value="Nucleotide cyclase"/>
    <property type="match status" value="1"/>
</dbReference>
<dbReference type="GO" id="GO:0071111">
    <property type="term" value="F:cyclic-guanylate-specific phosphodiesterase activity"/>
    <property type="evidence" value="ECO:0007669"/>
    <property type="project" value="InterPro"/>
</dbReference>
<organism evidence="4 5">
    <name type="scientific">Vibrio galatheae</name>
    <dbReference type="NCBI Taxonomy" id="579748"/>
    <lineage>
        <taxon>Bacteria</taxon>
        <taxon>Pseudomonadati</taxon>
        <taxon>Pseudomonadota</taxon>
        <taxon>Gammaproteobacteria</taxon>
        <taxon>Vibrionales</taxon>
        <taxon>Vibrionaceae</taxon>
        <taxon>Vibrio</taxon>
    </lineage>
</organism>
<feature type="domain" description="GGDEF" evidence="3">
    <location>
        <begin position="193"/>
        <end position="327"/>
    </location>
</feature>
<dbReference type="Pfam" id="PF00990">
    <property type="entry name" value="GGDEF"/>
    <property type="match status" value="1"/>
</dbReference>
<dbReference type="InterPro" id="IPR000160">
    <property type="entry name" value="GGDEF_dom"/>
</dbReference>
<dbReference type="InterPro" id="IPR029787">
    <property type="entry name" value="Nucleotide_cyclase"/>
</dbReference>
<dbReference type="PANTHER" id="PTHR33121">
    <property type="entry name" value="CYCLIC DI-GMP PHOSPHODIESTERASE PDEF"/>
    <property type="match status" value="1"/>
</dbReference>
<feature type="domain" description="EAL" evidence="2">
    <location>
        <begin position="336"/>
        <end position="588"/>
    </location>
</feature>
<keyword evidence="1" id="KW-1133">Transmembrane helix</keyword>
<dbReference type="CDD" id="cd01948">
    <property type="entry name" value="EAL"/>
    <property type="match status" value="1"/>
</dbReference>
<protein>
    <submittedName>
        <fullName evidence="4">Diguanylate phosphodiesterase</fullName>
    </submittedName>
</protein>
<dbReference type="Gene3D" id="3.30.70.270">
    <property type="match status" value="1"/>
</dbReference>
<dbReference type="SMART" id="SM00052">
    <property type="entry name" value="EAL"/>
    <property type="match status" value="1"/>
</dbReference>
<evidence type="ECO:0000256" key="1">
    <source>
        <dbReference type="SAM" id="Phobius"/>
    </source>
</evidence>
<dbReference type="CDD" id="cd01949">
    <property type="entry name" value="GGDEF"/>
    <property type="match status" value="1"/>
</dbReference>
<dbReference type="Gene3D" id="3.20.20.450">
    <property type="entry name" value="EAL domain"/>
    <property type="match status" value="1"/>
</dbReference>
<evidence type="ECO:0000259" key="2">
    <source>
        <dbReference type="PROSITE" id="PS50883"/>
    </source>
</evidence>
<evidence type="ECO:0000259" key="3">
    <source>
        <dbReference type="PROSITE" id="PS50887"/>
    </source>
</evidence>
<dbReference type="InterPro" id="IPR001633">
    <property type="entry name" value="EAL_dom"/>
</dbReference>
<dbReference type="InterPro" id="IPR035919">
    <property type="entry name" value="EAL_sf"/>
</dbReference>
<gene>
    <name evidence="4" type="ORF">TW81_17800</name>
</gene>
<dbReference type="PATRIC" id="fig|579748.3.peg.3673"/>
<feature type="transmembrane region" description="Helical" evidence="1">
    <location>
        <begin position="128"/>
        <end position="148"/>
    </location>
</feature>
<keyword evidence="5" id="KW-1185">Reference proteome</keyword>
<proteinExistence type="predicted"/>
<dbReference type="AlphaFoldDB" id="A0A0F4NFE0"/>